<dbReference type="EMBL" id="KV784372">
    <property type="protein sequence ID" value="OEU10409.1"/>
    <property type="molecule type" value="Genomic_DNA"/>
</dbReference>
<reference evidence="2 3" key="1">
    <citation type="submission" date="2016-09" db="EMBL/GenBank/DDBJ databases">
        <title>Extensive genetic diversity and differential bi-allelic expression allows diatom success in the polar Southern Ocean.</title>
        <authorList>
            <consortium name="DOE Joint Genome Institute"/>
            <person name="Mock T."/>
            <person name="Otillar R.P."/>
            <person name="Strauss J."/>
            <person name="Dupont C."/>
            <person name="Frickenhaus S."/>
            <person name="Maumus F."/>
            <person name="Mcmullan M."/>
            <person name="Sanges R."/>
            <person name="Schmutz J."/>
            <person name="Toseland A."/>
            <person name="Valas R."/>
            <person name="Veluchamy A."/>
            <person name="Ward B.J."/>
            <person name="Allen A."/>
            <person name="Barry K."/>
            <person name="Falciatore A."/>
            <person name="Ferrante M."/>
            <person name="Fortunato A.E."/>
            <person name="Gloeckner G."/>
            <person name="Gruber A."/>
            <person name="Hipkin R."/>
            <person name="Janech M."/>
            <person name="Kroth P."/>
            <person name="Leese F."/>
            <person name="Lindquist E."/>
            <person name="Lyon B.R."/>
            <person name="Martin J."/>
            <person name="Mayer C."/>
            <person name="Parker M."/>
            <person name="Quesneville H."/>
            <person name="Raymond J."/>
            <person name="Uhlig C."/>
            <person name="Valentin K.U."/>
            <person name="Worden A.Z."/>
            <person name="Armbrust E.V."/>
            <person name="Bowler C."/>
            <person name="Green B."/>
            <person name="Moulton V."/>
            <person name="Van Oosterhout C."/>
            <person name="Grigoriev I."/>
        </authorList>
    </citation>
    <scope>NUCLEOTIDE SEQUENCE [LARGE SCALE GENOMIC DNA]</scope>
    <source>
        <strain evidence="2 3">CCMP1102</strain>
    </source>
</reference>
<accession>A0A1E7EX51</accession>
<keyword evidence="1" id="KW-0732">Signal</keyword>
<keyword evidence="3" id="KW-1185">Reference proteome</keyword>
<sequence length="206" mass="22781">MSMNIFFLAALTVFAPCFCSQQQQRQQKEVPSKRLFRSSSTQLSASRRDTLTNAVCVCVAFLSASVPTIANAANTVVAATTKPKTTCQDPCFTGVWTDPKHPKGYRVLIRKSYTVANMFLSDCVVVEGTPTDTNKNNKDRTTVATNTTPKTYNNIGVKVKDDPKKGETYLTFDLSAKGGRKKIRPNCSQPREQNCVSGWQCMDQEC</sequence>
<feature type="chain" id="PRO_5009192338" evidence="1">
    <location>
        <begin position="20"/>
        <end position="206"/>
    </location>
</feature>
<evidence type="ECO:0000313" key="3">
    <source>
        <dbReference type="Proteomes" id="UP000095751"/>
    </source>
</evidence>
<evidence type="ECO:0000313" key="2">
    <source>
        <dbReference type="EMBL" id="OEU10409.1"/>
    </source>
</evidence>
<dbReference type="KEGG" id="fcy:FRACYDRAFT_247493"/>
<evidence type="ECO:0000256" key="1">
    <source>
        <dbReference type="SAM" id="SignalP"/>
    </source>
</evidence>
<feature type="signal peptide" evidence="1">
    <location>
        <begin position="1"/>
        <end position="19"/>
    </location>
</feature>
<dbReference type="AlphaFoldDB" id="A0A1E7EX51"/>
<dbReference type="Proteomes" id="UP000095751">
    <property type="component" value="Unassembled WGS sequence"/>
</dbReference>
<gene>
    <name evidence="2" type="ORF">FRACYDRAFT_247493</name>
</gene>
<name>A0A1E7EX51_9STRA</name>
<proteinExistence type="predicted"/>
<dbReference type="InParanoid" id="A0A1E7EX51"/>
<protein>
    <submittedName>
        <fullName evidence="2">Uncharacterized protein</fullName>
    </submittedName>
</protein>
<organism evidence="2 3">
    <name type="scientific">Fragilariopsis cylindrus CCMP1102</name>
    <dbReference type="NCBI Taxonomy" id="635003"/>
    <lineage>
        <taxon>Eukaryota</taxon>
        <taxon>Sar</taxon>
        <taxon>Stramenopiles</taxon>
        <taxon>Ochrophyta</taxon>
        <taxon>Bacillariophyta</taxon>
        <taxon>Bacillariophyceae</taxon>
        <taxon>Bacillariophycidae</taxon>
        <taxon>Bacillariales</taxon>
        <taxon>Bacillariaceae</taxon>
        <taxon>Fragilariopsis</taxon>
    </lineage>
</organism>